<protein>
    <recommendedName>
        <fullName evidence="1">Reverse transcriptase domain-containing protein</fullName>
    </recommendedName>
</protein>
<evidence type="ECO:0000259" key="1">
    <source>
        <dbReference type="PROSITE" id="PS50878"/>
    </source>
</evidence>
<organism evidence="2 3">
    <name type="scientific">Cyprinus carpio</name>
    <name type="common">Common carp</name>
    <dbReference type="NCBI Taxonomy" id="7962"/>
    <lineage>
        <taxon>Eukaryota</taxon>
        <taxon>Metazoa</taxon>
        <taxon>Chordata</taxon>
        <taxon>Craniata</taxon>
        <taxon>Vertebrata</taxon>
        <taxon>Euteleostomi</taxon>
        <taxon>Actinopterygii</taxon>
        <taxon>Neopterygii</taxon>
        <taxon>Teleostei</taxon>
        <taxon>Ostariophysi</taxon>
        <taxon>Cypriniformes</taxon>
        <taxon>Cyprinidae</taxon>
        <taxon>Cyprininae</taxon>
        <taxon>Cyprinus</taxon>
    </lineage>
</organism>
<evidence type="ECO:0000313" key="3">
    <source>
        <dbReference type="Proteomes" id="UP000694701"/>
    </source>
</evidence>
<dbReference type="PROSITE" id="PS50878">
    <property type="entry name" value="RT_POL"/>
    <property type="match status" value="1"/>
</dbReference>
<dbReference type="Ensembl" id="ENSCCRT00020064928.1">
    <property type="protein sequence ID" value="ENSCCRP00020058910.1"/>
    <property type="gene ID" value="ENSCCRG00020027960.1"/>
</dbReference>
<feature type="domain" description="Reverse transcriptase" evidence="1">
    <location>
        <begin position="112"/>
        <end position="384"/>
    </location>
</feature>
<evidence type="ECO:0000313" key="2">
    <source>
        <dbReference type="Ensembl" id="ENSCCRP00020058910.1"/>
    </source>
</evidence>
<proteinExistence type="predicted"/>
<name>A0A8C2FVE5_CYPCA</name>
<sequence>HKSQLSTNDLTQLKEPDEISGAFATFYKKLYSNTDTCTEFEQIDAYLESINLPKLSEEDSQAIDRTIMREEIVETIKGLKNGKSPGSDGYCNEFYKAFVDDISPILEKAYAYAFERGEFPPNWKETIILVIHKEGKDPTECSSYRPIALQNSDCKILTSILAKRLKTVITTLVHQDQTGFITGRQLSDNIRRLLNVMSYAKSKPVPCMALALDAEKAFDHVSWPFLFSVLRKYGLGPGFIKWVQQLCSSPKASVWVNVCFSQKILLGRGCRQGDPLSPLLFALSIEPLAQLIRDSTDISGIEVSGEEHRLSLYADDVIVYISDPTKSVPNLMKCTETFGFYSGYKINVTKTEALPMNNLISPQMKSAFSFRWPREGIRYLGINIPPDLSLYQSNYIKIIDKIKHDLNHWNTLPLTLIGRVEAVRMNVLPRLLFLFRTQSLRLNLLLVF</sequence>
<dbReference type="PANTHER" id="PTHR31635">
    <property type="entry name" value="REVERSE TRANSCRIPTASE DOMAIN-CONTAINING PROTEIN-RELATED"/>
    <property type="match status" value="1"/>
</dbReference>
<dbReference type="Pfam" id="PF00078">
    <property type="entry name" value="RVT_1"/>
    <property type="match status" value="1"/>
</dbReference>
<dbReference type="Proteomes" id="UP000694701">
    <property type="component" value="Unplaced"/>
</dbReference>
<reference evidence="2" key="1">
    <citation type="submission" date="2025-08" db="UniProtKB">
        <authorList>
            <consortium name="Ensembl"/>
        </authorList>
    </citation>
    <scope>IDENTIFICATION</scope>
</reference>
<dbReference type="CDD" id="cd01650">
    <property type="entry name" value="RT_nLTR_like"/>
    <property type="match status" value="1"/>
</dbReference>
<dbReference type="SUPFAM" id="SSF56672">
    <property type="entry name" value="DNA/RNA polymerases"/>
    <property type="match status" value="1"/>
</dbReference>
<dbReference type="InterPro" id="IPR000477">
    <property type="entry name" value="RT_dom"/>
</dbReference>
<dbReference type="AlphaFoldDB" id="A0A8C2FVE5"/>
<dbReference type="PANTHER" id="PTHR31635:SF196">
    <property type="entry name" value="REVERSE TRANSCRIPTASE DOMAIN-CONTAINING PROTEIN-RELATED"/>
    <property type="match status" value="1"/>
</dbReference>
<accession>A0A8C2FVE5</accession>
<dbReference type="InterPro" id="IPR043502">
    <property type="entry name" value="DNA/RNA_pol_sf"/>
</dbReference>